<evidence type="ECO:0000256" key="1">
    <source>
        <dbReference type="SAM" id="MobiDB-lite"/>
    </source>
</evidence>
<feature type="domain" description="DDE-1" evidence="2">
    <location>
        <begin position="22"/>
        <end position="152"/>
    </location>
</feature>
<evidence type="ECO:0000313" key="3">
    <source>
        <dbReference type="EMBL" id="KAE8992946.1"/>
    </source>
</evidence>
<gene>
    <name evidence="3" type="ORF">PR001_g20801</name>
</gene>
<dbReference type="InterPro" id="IPR004875">
    <property type="entry name" value="DDE_SF_endonuclease_dom"/>
</dbReference>
<dbReference type="EMBL" id="QXFV01002095">
    <property type="protein sequence ID" value="KAE8992946.1"/>
    <property type="molecule type" value="Genomic_DNA"/>
</dbReference>
<protein>
    <recommendedName>
        <fullName evidence="2">DDE-1 domain-containing protein</fullName>
    </recommendedName>
</protein>
<feature type="compositionally biased region" description="Acidic residues" evidence="1">
    <location>
        <begin position="172"/>
        <end position="191"/>
    </location>
</feature>
<dbReference type="AlphaFoldDB" id="A0A6A3JCE3"/>
<evidence type="ECO:0000259" key="2">
    <source>
        <dbReference type="Pfam" id="PF03184"/>
    </source>
</evidence>
<feature type="region of interest" description="Disordered" evidence="1">
    <location>
        <begin position="172"/>
        <end position="200"/>
    </location>
</feature>
<comment type="caution">
    <text evidence="3">The sequence shown here is derived from an EMBL/GenBank/DDBJ whole genome shotgun (WGS) entry which is preliminary data.</text>
</comment>
<organism evidence="3 4">
    <name type="scientific">Phytophthora rubi</name>
    <dbReference type="NCBI Taxonomy" id="129364"/>
    <lineage>
        <taxon>Eukaryota</taxon>
        <taxon>Sar</taxon>
        <taxon>Stramenopiles</taxon>
        <taxon>Oomycota</taxon>
        <taxon>Peronosporomycetes</taxon>
        <taxon>Peronosporales</taxon>
        <taxon>Peronosporaceae</taxon>
        <taxon>Phytophthora</taxon>
    </lineage>
</organism>
<evidence type="ECO:0000313" key="4">
    <source>
        <dbReference type="Proteomes" id="UP000429607"/>
    </source>
</evidence>
<dbReference type="Proteomes" id="UP000429607">
    <property type="component" value="Unassembled WGS sequence"/>
</dbReference>
<proteinExistence type="predicted"/>
<dbReference type="GO" id="GO:0003676">
    <property type="term" value="F:nucleic acid binding"/>
    <property type="evidence" value="ECO:0007669"/>
    <property type="project" value="InterPro"/>
</dbReference>
<accession>A0A6A3JCE3</accession>
<reference evidence="3 4" key="1">
    <citation type="submission" date="2018-09" db="EMBL/GenBank/DDBJ databases">
        <title>Genomic investigation of the strawberry pathogen Phytophthora fragariae indicates pathogenicity is determined by transcriptional variation in three key races.</title>
        <authorList>
            <person name="Adams T.M."/>
            <person name="Armitage A.D."/>
            <person name="Sobczyk M.K."/>
            <person name="Bates H.J."/>
            <person name="Dunwell J.M."/>
            <person name="Nellist C.F."/>
            <person name="Harrison R.J."/>
        </authorList>
    </citation>
    <scope>NUCLEOTIDE SEQUENCE [LARGE SCALE GENOMIC DNA]</scope>
    <source>
        <strain evidence="3 4">SCRP249</strain>
    </source>
</reference>
<dbReference type="Pfam" id="PF03184">
    <property type="entry name" value="DDE_1"/>
    <property type="match status" value="1"/>
</dbReference>
<sequence>MPHGHIENKLDKILPPGVYGCCQESGWMDDRGCRIWAEKVWAPYVAARPSSMLLLDEFKCHKQPVFGRQLSDLGTDLTIIPGGYTCVLQPCDVGLNKPLKDAIRAQYDDWASENMAGVAPDANVPVPKREDIVSWLLKAWQGITEQSVRDTFTSIGFGVTQVPDVMVLRESDGDDEIEEDSDDDCEGEGSDSDVLQYISL</sequence>
<name>A0A6A3JCE3_9STRA</name>